<protein>
    <submittedName>
        <fullName evidence="1">Uncharacterized protein</fullName>
    </submittedName>
</protein>
<feature type="non-terminal residue" evidence="1">
    <location>
        <position position="1"/>
    </location>
</feature>
<evidence type="ECO:0000313" key="1">
    <source>
        <dbReference type="EMBL" id="JAQ04238.1"/>
    </source>
</evidence>
<dbReference type="AlphaFoldDB" id="A0A146L709"/>
<organism evidence="1">
    <name type="scientific">Lygus hesperus</name>
    <name type="common">Western plant bug</name>
    <dbReference type="NCBI Taxonomy" id="30085"/>
    <lineage>
        <taxon>Eukaryota</taxon>
        <taxon>Metazoa</taxon>
        <taxon>Ecdysozoa</taxon>
        <taxon>Arthropoda</taxon>
        <taxon>Hexapoda</taxon>
        <taxon>Insecta</taxon>
        <taxon>Pterygota</taxon>
        <taxon>Neoptera</taxon>
        <taxon>Paraneoptera</taxon>
        <taxon>Hemiptera</taxon>
        <taxon>Heteroptera</taxon>
        <taxon>Panheteroptera</taxon>
        <taxon>Cimicomorpha</taxon>
        <taxon>Miridae</taxon>
        <taxon>Mirini</taxon>
        <taxon>Lygus</taxon>
    </lineage>
</organism>
<reference evidence="1" key="1">
    <citation type="journal article" date="2016" name="Gigascience">
        <title>De novo construction of an expanded transcriptome assembly for the western tarnished plant bug, Lygus hesperus.</title>
        <authorList>
            <person name="Tassone E.E."/>
            <person name="Geib S.M."/>
            <person name="Hall B."/>
            <person name="Fabrick J.A."/>
            <person name="Brent C.S."/>
            <person name="Hull J.J."/>
        </authorList>
    </citation>
    <scope>NUCLEOTIDE SEQUENCE</scope>
</reference>
<name>A0A146L709_LYGHE</name>
<feature type="non-terminal residue" evidence="1">
    <location>
        <position position="145"/>
    </location>
</feature>
<gene>
    <name evidence="1" type="ORF">g.10478</name>
</gene>
<accession>A0A146L709</accession>
<sequence length="145" mass="16395">SRKMNKIYDWTQFFPGVHLVNNIVRELYDIHLRGSSREGLIAAPPSIVYRRPANLGNIISSKSPPAQPSDGPVGLIPCRRPRCKSCRLIEQPTSISSPNCANEYRLRSSATCISPNCSRLIIFIYIYMRHSRRLSAGEIEIKNPK</sequence>
<proteinExistence type="predicted"/>
<dbReference type="EMBL" id="GDHC01014391">
    <property type="protein sequence ID" value="JAQ04238.1"/>
    <property type="molecule type" value="Transcribed_RNA"/>
</dbReference>